<protein>
    <submittedName>
        <fullName evidence="2">Class I SAM-dependent methyltransferase</fullName>
    </submittedName>
</protein>
<proteinExistence type="predicted"/>
<evidence type="ECO:0000259" key="1">
    <source>
        <dbReference type="Pfam" id="PF08241"/>
    </source>
</evidence>
<keyword evidence="3" id="KW-1185">Reference proteome</keyword>
<dbReference type="Proteomes" id="UP000307841">
    <property type="component" value="Unassembled WGS sequence"/>
</dbReference>
<evidence type="ECO:0000313" key="3">
    <source>
        <dbReference type="Proteomes" id="UP000307841"/>
    </source>
</evidence>
<dbReference type="AlphaFoldDB" id="A0A4U2YEL1"/>
<feature type="domain" description="Methyltransferase type 11" evidence="1">
    <location>
        <begin position="48"/>
        <end position="161"/>
    </location>
</feature>
<dbReference type="GO" id="GO:0032259">
    <property type="term" value="P:methylation"/>
    <property type="evidence" value="ECO:0007669"/>
    <property type="project" value="UniProtKB-KW"/>
</dbReference>
<dbReference type="Pfam" id="PF08241">
    <property type="entry name" value="Methyltransf_11"/>
    <property type="match status" value="1"/>
</dbReference>
<dbReference type="EMBL" id="SZNK01000001">
    <property type="protein sequence ID" value="TKI59386.1"/>
    <property type="molecule type" value="Genomic_DNA"/>
</dbReference>
<dbReference type="CDD" id="cd02440">
    <property type="entry name" value="AdoMet_MTases"/>
    <property type="match status" value="1"/>
</dbReference>
<evidence type="ECO:0000313" key="2">
    <source>
        <dbReference type="EMBL" id="TKI59386.1"/>
    </source>
</evidence>
<reference evidence="2 3" key="1">
    <citation type="submission" date="2019-04" db="EMBL/GenBank/DDBJ databases">
        <title>Whole genome sequencing of Brevibacillus sp. TGS2-1.</title>
        <authorList>
            <person name="Choi A."/>
        </authorList>
    </citation>
    <scope>NUCLEOTIDE SEQUENCE [LARGE SCALE GENOMIC DNA]</scope>
    <source>
        <strain evidence="2 3">TGS2-1</strain>
    </source>
</reference>
<accession>A0A4U2YEL1</accession>
<dbReference type="PANTHER" id="PTHR43591">
    <property type="entry name" value="METHYLTRANSFERASE"/>
    <property type="match status" value="1"/>
</dbReference>
<dbReference type="GO" id="GO:0008757">
    <property type="term" value="F:S-adenosylmethionine-dependent methyltransferase activity"/>
    <property type="evidence" value="ECO:0007669"/>
    <property type="project" value="InterPro"/>
</dbReference>
<dbReference type="InterPro" id="IPR029063">
    <property type="entry name" value="SAM-dependent_MTases_sf"/>
</dbReference>
<organism evidence="2 3">
    <name type="scientific">Brevibacillus antibioticus</name>
    <dbReference type="NCBI Taxonomy" id="2570228"/>
    <lineage>
        <taxon>Bacteria</taxon>
        <taxon>Bacillati</taxon>
        <taxon>Bacillota</taxon>
        <taxon>Bacilli</taxon>
        <taxon>Bacillales</taxon>
        <taxon>Paenibacillaceae</taxon>
        <taxon>Brevibacillus</taxon>
    </lineage>
</organism>
<name>A0A4U2YEL1_9BACL</name>
<keyword evidence="2" id="KW-0808">Transferase</keyword>
<keyword evidence="2" id="KW-0489">Methyltransferase</keyword>
<dbReference type="OrthoDB" id="3896938at2"/>
<dbReference type="PANTHER" id="PTHR43591:SF110">
    <property type="entry name" value="RHODANESE DOMAIN-CONTAINING PROTEIN"/>
    <property type="match status" value="1"/>
</dbReference>
<comment type="caution">
    <text evidence="2">The sequence shown here is derived from an EMBL/GenBank/DDBJ whole genome shotgun (WGS) entry which is preliminary data.</text>
</comment>
<dbReference type="SUPFAM" id="SSF53335">
    <property type="entry name" value="S-adenosyl-L-methionine-dependent methyltransferases"/>
    <property type="match status" value="1"/>
</dbReference>
<gene>
    <name evidence="2" type="ORF">E8L90_22900</name>
</gene>
<dbReference type="Gene3D" id="3.40.50.150">
    <property type="entry name" value="Vaccinia Virus protein VP39"/>
    <property type="match status" value="1"/>
</dbReference>
<sequence>MSIRDSRFIVNTDEKDDHFIFALPDTWNSRPYEYAWAKQFVKPNDVVLDSACGICHPFKFYLADHCREVHACDLDNRILAQEAIYQDIVDVFGKSVADSLPAHYFDGIHYCRANLTYLPYSNQKFDTVFCISVLEHLEDTIMVQAFREFHRVLKDDGQLVLTFDYPLINLERLQQVLAEVGLQFSGEVSFDMPTDVVYSDLYAPRLFFFRALLKKK</sequence>
<dbReference type="InterPro" id="IPR013216">
    <property type="entry name" value="Methyltransf_11"/>
</dbReference>